<evidence type="ECO:0000313" key="3">
    <source>
        <dbReference type="Proteomes" id="UP000003448"/>
    </source>
</evidence>
<evidence type="ECO:0008006" key="4">
    <source>
        <dbReference type="Google" id="ProtNLM"/>
    </source>
</evidence>
<dbReference type="STRING" id="1150864.MILUP08_42760"/>
<organism evidence="2 3">
    <name type="scientific">Micromonospora lupini str. Lupac 08</name>
    <dbReference type="NCBI Taxonomy" id="1150864"/>
    <lineage>
        <taxon>Bacteria</taxon>
        <taxon>Bacillati</taxon>
        <taxon>Actinomycetota</taxon>
        <taxon>Actinomycetes</taxon>
        <taxon>Micromonosporales</taxon>
        <taxon>Micromonosporaceae</taxon>
        <taxon>Micromonospora</taxon>
    </lineage>
</organism>
<dbReference type="SUPFAM" id="SSF48452">
    <property type="entry name" value="TPR-like"/>
    <property type="match status" value="1"/>
</dbReference>
<proteinExistence type="predicted"/>
<evidence type="ECO:0000256" key="1">
    <source>
        <dbReference type="SAM" id="MobiDB-lite"/>
    </source>
</evidence>
<gene>
    <name evidence="2" type="ORF">MILUP08_42760</name>
</gene>
<dbReference type="Gene3D" id="1.25.40.10">
    <property type="entry name" value="Tetratricopeptide repeat domain"/>
    <property type="match status" value="1"/>
</dbReference>
<sequence length="292" mass="31621">MLVSGRLIAALTRRIRAFEQGDPGAVLDRQALIECDELLGRITDADGGDPFDAMHVVAWLRWCRYLALPEGDDREDLRAAVELFTPIADIDPQAVPEPVRRYLGGLAERSADLGQQALAAFDLLQRVMHSDNPVALNQAIELLTTAVAATPTDHPNRAAMLSNLSGALQTRFGRTGSSTDLDEAVTAGREAVAATPEDNPIRAMMLSNLSAALQTRFGRTDSSTDLDEAITASREAVAATPTDHPDHAGYLSNLGSALQARFRRTGSSTDLDRGHHRQSERRSRNPRTTHAP</sequence>
<feature type="compositionally biased region" description="Basic residues" evidence="1">
    <location>
        <begin position="274"/>
        <end position="292"/>
    </location>
</feature>
<keyword evidence="3" id="KW-1185">Reference proteome</keyword>
<dbReference type="EMBL" id="CAIE01000022">
    <property type="protein sequence ID" value="CCH17829.1"/>
    <property type="molecule type" value="Genomic_DNA"/>
</dbReference>
<reference evidence="3" key="1">
    <citation type="journal article" date="2012" name="J. Bacteriol.">
        <title>Genome Sequence of Micromonospora lupini Lupac 08, Isolated from Root Nodules of Lupinus angustifolius.</title>
        <authorList>
            <person name="Alonso-Vega P."/>
            <person name="Normand P."/>
            <person name="Bacigalupe R."/>
            <person name="Pujic P."/>
            <person name="Lajus A."/>
            <person name="Vallenet D."/>
            <person name="Carro L."/>
            <person name="Coll P."/>
            <person name="Trujillo M.E."/>
        </authorList>
    </citation>
    <scope>NUCLEOTIDE SEQUENCE [LARGE SCALE GENOMIC DNA]</scope>
    <source>
        <strain evidence="3">Lupac 08</strain>
    </source>
</reference>
<dbReference type="Proteomes" id="UP000003448">
    <property type="component" value="Unassembled WGS sequence"/>
</dbReference>
<feature type="region of interest" description="Disordered" evidence="1">
    <location>
        <begin position="265"/>
        <end position="292"/>
    </location>
</feature>
<dbReference type="RefSeq" id="WP_007458764.1">
    <property type="nucleotide sequence ID" value="NZ_HF570108.1"/>
</dbReference>
<comment type="caution">
    <text evidence="2">The sequence shown here is derived from an EMBL/GenBank/DDBJ whole genome shotgun (WGS) entry which is preliminary data.</text>
</comment>
<dbReference type="eggNOG" id="COG2909">
    <property type="taxonomic scope" value="Bacteria"/>
</dbReference>
<accession>I0L1Y2</accession>
<dbReference type="OrthoDB" id="3206999at2"/>
<dbReference type="Pfam" id="PF13374">
    <property type="entry name" value="TPR_10"/>
    <property type="match status" value="1"/>
</dbReference>
<protein>
    <recommendedName>
        <fullName evidence="4">Tetratricopeptide repeat protein</fullName>
    </recommendedName>
</protein>
<name>I0L1Y2_9ACTN</name>
<dbReference type="InterPro" id="IPR011990">
    <property type="entry name" value="TPR-like_helical_dom_sf"/>
</dbReference>
<dbReference type="AlphaFoldDB" id="I0L1Y2"/>
<evidence type="ECO:0000313" key="2">
    <source>
        <dbReference type="EMBL" id="CCH17829.1"/>
    </source>
</evidence>